<name>A0A4R8T037_9PEZI</name>
<evidence type="ECO:0000313" key="3">
    <source>
        <dbReference type="Proteomes" id="UP000295604"/>
    </source>
</evidence>
<dbReference type="AlphaFoldDB" id="A0A4R8T037"/>
<comment type="caution">
    <text evidence="2">The sequence shown here is derived from an EMBL/GenBank/DDBJ whole genome shotgun (WGS) entry which is preliminary data.</text>
</comment>
<keyword evidence="3" id="KW-1185">Reference proteome</keyword>
<protein>
    <submittedName>
        <fullName evidence="2">Uncharacterized protein</fullName>
    </submittedName>
</protein>
<gene>
    <name evidence="2" type="ORF">C8034_v012315</name>
</gene>
<accession>A0A4R8T037</accession>
<evidence type="ECO:0000313" key="2">
    <source>
        <dbReference type="EMBL" id="TEA09608.1"/>
    </source>
</evidence>
<dbReference type="Proteomes" id="UP000295604">
    <property type="component" value="Unassembled WGS sequence"/>
</dbReference>
<feature type="compositionally biased region" description="Low complexity" evidence="1">
    <location>
        <begin position="14"/>
        <end position="35"/>
    </location>
</feature>
<evidence type="ECO:0000256" key="1">
    <source>
        <dbReference type="SAM" id="MobiDB-lite"/>
    </source>
</evidence>
<sequence length="94" mass="10236">MVSPYSSTAPPTISSPFWRTRTTPRSSSRTSVFSSTRVPLALAKLPSSSASTWRRSTATRTCGVGTARSRPSTRRSSTRTRSRREVLDTTQGNG</sequence>
<reference evidence="2 3" key="1">
    <citation type="submission" date="2018-11" db="EMBL/GenBank/DDBJ databases">
        <title>Genome sequence and assembly of Colletotrichum sidae.</title>
        <authorList>
            <person name="Gan P."/>
            <person name="Shirasu K."/>
        </authorList>
    </citation>
    <scope>NUCLEOTIDE SEQUENCE [LARGE SCALE GENOMIC DNA]</scope>
    <source>
        <strain evidence="2 3">CBS 518.97</strain>
    </source>
</reference>
<dbReference type="EMBL" id="QAPF01000941">
    <property type="protein sequence ID" value="TEA09608.1"/>
    <property type="molecule type" value="Genomic_DNA"/>
</dbReference>
<feature type="compositionally biased region" description="Low complexity" evidence="1">
    <location>
        <begin position="47"/>
        <end position="61"/>
    </location>
</feature>
<proteinExistence type="predicted"/>
<feature type="region of interest" description="Disordered" evidence="1">
    <location>
        <begin position="47"/>
        <end position="94"/>
    </location>
</feature>
<feature type="region of interest" description="Disordered" evidence="1">
    <location>
        <begin position="1"/>
        <end position="35"/>
    </location>
</feature>
<organism evidence="2 3">
    <name type="scientific">Colletotrichum sidae</name>
    <dbReference type="NCBI Taxonomy" id="1347389"/>
    <lineage>
        <taxon>Eukaryota</taxon>
        <taxon>Fungi</taxon>
        <taxon>Dikarya</taxon>
        <taxon>Ascomycota</taxon>
        <taxon>Pezizomycotina</taxon>
        <taxon>Sordariomycetes</taxon>
        <taxon>Hypocreomycetidae</taxon>
        <taxon>Glomerellales</taxon>
        <taxon>Glomerellaceae</taxon>
        <taxon>Colletotrichum</taxon>
        <taxon>Colletotrichum orbiculare species complex</taxon>
    </lineage>
</organism>
<feature type="compositionally biased region" description="Basic residues" evidence="1">
    <location>
        <begin position="71"/>
        <end position="82"/>
    </location>
</feature>
<feature type="compositionally biased region" description="Polar residues" evidence="1">
    <location>
        <begin position="1"/>
        <end position="12"/>
    </location>
</feature>